<dbReference type="SUPFAM" id="SSF81338">
    <property type="entry name" value="Aquaporin-like"/>
    <property type="match status" value="1"/>
</dbReference>
<evidence type="ECO:0000256" key="2">
    <source>
        <dbReference type="ARBA" id="ARBA00006175"/>
    </source>
</evidence>
<name>A0AAI8Z251_9PEZI</name>
<comment type="subcellular location">
    <subcellularLocation>
        <location evidence="1">Membrane</location>
        <topology evidence="1">Multi-pass membrane protein</topology>
    </subcellularLocation>
</comment>
<dbReference type="Pfam" id="PF00230">
    <property type="entry name" value="MIP"/>
    <property type="match status" value="1"/>
</dbReference>
<dbReference type="GO" id="GO:0015254">
    <property type="term" value="F:glycerol channel activity"/>
    <property type="evidence" value="ECO:0007669"/>
    <property type="project" value="TreeGrafter"/>
</dbReference>
<evidence type="ECO:0000256" key="1">
    <source>
        <dbReference type="ARBA" id="ARBA00004141"/>
    </source>
</evidence>
<dbReference type="InterPro" id="IPR000425">
    <property type="entry name" value="MIP"/>
</dbReference>
<dbReference type="GO" id="GO:0015250">
    <property type="term" value="F:water channel activity"/>
    <property type="evidence" value="ECO:0007669"/>
    <property type="project" value="TreeGrafter"/>
</dbReference>
<evidence type="ECO:0000256" key="6">
    <source>
        <dbReference type="ARBA" id="ARBA00023136"/>
    </source>
</evidence>
<dbReference type="AlphaFoldDB" id="A0AAI8Z251"/>
<keyword evidence="5 8" id="KW-1133">Transmembrane helix</keyword>
<feature type="compositionally biased region" description="Basic and acidic residues" evidence="7">
    <location>
        <begin position="220"/>
        <end position="234"/>
    </location>
</feature>
<dbReference type="InterPro" id="IPR050363">
    <property type="entry name" value="MIP/Aquaporin"/>
</dbReference>
<sequence length="585" mass="64689">MNTIMGQAGPEDTTQLRAAQENYVHPDYTYFNPAYEQPPSAKPVWSLAKPLPRVLRPGMVPTWSETEQRITEPERPPRNVQKVGLEVDPADLEEGRIQSSLNPAKVSAQLKDSREQRENNFIQAVQQRRGTFTSRISGRPARASSQSSRVGPRGRATSAASRMTPVNGVNEPQQDQEAIDVGSQPSQDLTDYDQAETTSSTVPADRIPSRGDDVNQLDPIPEHREPSPPRRSTDSDTASQQTLHLEDEPDLYADMNDLKLVAENPPLYEEIHNHHTYWSIVRTQNREFLAELLAVFVQLTIGFSADTSATLNGTSANVNTTAWAWGFATMVGIYISGGISGAHLNPVVTVVLWFYRGFPKRKMIPYFAAQFIGALLAAYTAYGLYLASIKDYEKTGAYMDIANGFVTGHRHTFIDAATAFFNEFVSTAFLCCTVLALGDDQNAPPGAGMNALIIGLLITALNFAFAYQDGMAMNPSRDFGPRLALLSLGYGTDLFTNPFWFYGPWVGALCGAMVGAALYDVCIFTGGESPINYPWTRTKRSWKKGKRKWVRRARRVLPSKKRGVKALVDDEEVTPWPGMEMGDVS</sequence>
<feature type="transmembrane region" description="Helical" evidence="8">
    <location>
        <begin position="419"/>
        <end position="437"/>
    </location>
</feature>
<dbReference type="GO" id="GO:0005886">
    <property type="term" value="C:plasma membrane"/>
    <property type="evidence" value="ECO:0007669"/>
    <property type="project" value="TreeGrafter"/>
</dbReference>
<feature type="transmembrane region" description="Helical" evidence="8">
    <location>
        <begin position="366"/>
        <end position="385"/>
    </location>
</feature>
<keyword evidence="6 8" id="KW-0472">Membrane</keyword>
<dbReference type="Proteomes" id="UP001296104">
    <property type="component" value="Unassembled WGS sequence"/>
</dbReference>
<protein>
    <submittedName>
        <fullName evidence="9">MIP transporter</fullName>
    </submittedName>
</protein>
<evidence type="ECO:0000313" key="9">
    <source>
        <dbReference type="EMBL" id="CAK4031054.1"/>
    </source>
</evidence>
<dbReference type="PANTHER" id="PTHR43829">
    <property type="entry name" value="AQUAPORIN OR AQUAGLYCEROPORIN RELATED"/>
    <property type="match status" value="1"/>
</dbReference>
<accession>A0AAI8Z251</accession>
<keyword evidence="10" id="KW-1185">Reference proteome</keyword>
<dbReference type="EMBL" id="CAVMBE010000043">
    <property type="protein sequence ID" value="CAK4031054.1"/>
    <property type="molecule type" value="Genomic_DNA"/>
</dbReference>
<evidence type="ECO:0000256" key="4">
    <source>
        <dbReference type="ARBA" id="ARBA00022692"/>
    </source>
</evidence>
<reference evidence="9" key="1">
    <citation type="submission" date="2023-11" db="EMBL/GenBank/DDBJ databases">
        <authorList>
            <person name="Alioto T."/>
            <person name="Alioto T."/>
            <person name="Gomez Garrido J."/>
        </authorList>
    </citation>
    <scope>NUCLEOTIDE SEQUENCE</scope>
</reference>
<organism evidence="9 10">
    <name type="scientific">Lecanosticta acicola</name>
    <dbReference type="NCBI Taxonomy" id="111012"/>
    <lineage>
        <taxon>Eukaryota</taxon>
        <taxon>Fungi</taxon>
        <taxon>Dikarya</taxon>
        <taxon>Ascomycota</taxon>
        <taxon>Pezizomycotina</taxon>
        <taxon>Dothideomycetes</taxon>
        <taxon>Dothideomycetidae</taxon>
        <taxon>Mycosphaerellales</taxon>
        <taxon>Mycosphaerellaceae</taxon>
        <taxon>Lecanosticta</taxon>
    </lineage>
</organism>
<keyword evidence="4 8" id="KW-0812">Transmembrane</keyword>
<feature type="transmembrane region" description="Helical" evidence="8">
    <location>
        <begin position="449"/>
        <end position="467"/>
    </location>
</feature>
<feature type="compositionally biased region" description="Polar residues" evidence="7">
    <location>
        <begin position="119"/>
        <end position="136"/>
    </location>
</feature>
<dbReference type="NCBIfam" id="TIGR00861">
    <property type="entry name" value="MIP"/>
    <property type="match status" value="1"/>
</dbReference>
<dbReference type="CDD" id="cd00333">
    <property type="entry name" value="MIP"/>
    <property type="match status" value="1"/>
</dbReference>
<dbReference type="PRINTS" id="PR00783">
    <property type="entry name" value="MINTRINSICP"/>
</dbReference>
<proteinExistence type="inferred from homology"/>
<evidence type="ECO:0000256" key="3">
    <source>
        <dbReference type="ARBA" id="ARBA00022448"/>
    </source>
</evidence>
<feature type="transmembrane region" description="Helical" evidence="8">
    <location>
        <begin position="499"/>
        <end position="519"/>
    </location>
</feature>
<keyword evidence="3" id="KW-0813">Transport</keyword>
<dbReference type="InterPro" id="IPR023271">
    <property type="entry name" value="Aquaporin-like"/>
</dbReference>
<dbReference type="Gene3D" id="1.20.1080.10">
    <property type="entry name" value="Glycerol uptake facilitator protein"/>
    <property type="match status" value="1"/>
</dbReference>
<evidence type="ECO:0000313" key="10">
    <source>
        <dbReference type="Proteomes" id="UP001296104"/>
    </source>
</evidence>
<feature type="compositionally biased region" description="Basic and acidic residues" evidence="7">
    <location>
        <begin position="66"/>
        <end position="77"/>
    </location>
</feature>
<feature type="region of interest" description="Disordered" evidence="7">
    <location>
        <begin position="58"/>
        <end position="241"/>
    </location>
</feature>
<evidence type="ECO:0000256" key="8">
    <source>
        <dbReference type="SAM" id="Phobius"/>
    </source>
</evidence>
<evidence type="ECO:0000256" key="7">
    <source>
        <dbReference type="SAM" id="MobiDB-lite"/>
    </source>
</evidence>
<dbReference type="PANTHER" id="PTHR43829:SF24">
    <property type="entry name" value="MIP AQUAPORIN (EUROFUNG)"/>
    <property type="match status" value="1"/>
</dbReference>
<gene>
    <name evidence="9" type="ORF">LECACI_7A006212</name>
</gene>
<comment type="caution">
    <text evidence="9">The sequence shown here is derived from an EMBL/GenBank/DDBJ whole genome shotgun (WGS) entry which is preliminary data.</text>
</comment>
<feature type="compositionally biased region" description="Polar residues" evidence="7">
    <location>
        <begin position="183"/>
        <end position="202"/>
    </location>
</feature>
<evidence type="ECO:0000256" key="5">
    <source>
        <dbReference type="ARBA" id="ARBA00022989"/>
    </source>
</evidence>
<feature type="transmembrane region" description="Helical" evidence="8">
    <location>
        <begin position="325"/>
        <end position="354"/>
    </location>
</feature>
<comment type="similarity">
    <text evidence="2">Belongs to the MIP/aquaporin (TC 1.A.8) family.</text>
</comment>